<dbReference type="RefSeq" id="XP_022110310.1">
    <property type="nucleotide sequence ID" value="XM_022254618.1"/>
</dbReference>
<evidence type="ECO:0000313" key="3">
    <source>
        <dbReference type="Proteomes" id="UP000694845"/>
    </source>
</evidence>
<keyword evidence="2" id="KW-1133">Transmembrane helix</keyword>
<organism evidence="3 4">
    <name type="scientific">Acanthaster planci</name>
    <name type="common">Crown-of-thorns starfish</name>
    <dbReference type="NCBI Taxonomy" id="133434"/>
    <lineage>
        <taxon>Eukaryota</taxon>
        <taxon>Metazoa</taxon>
        <taxon>Echinodermata</taxon>
        <taxon>Eleutherozoa</taxon>
        <taxon>Asterozoa</taxon>
        <taxon>Asteroidea</taxon>
        <taxon>Valvatacea</taxon>
        <taxon>Valvatida</taxon>
        <taxon>Acanthasteridae</taxon>
        <taxon>Acanthaster</taxon>
    </lineage>
</organism>
<gene>
    <name evidence="4" type="primary">LOC110989919</name>
</gene>
<evidence type="ECO:0000313" key="4">
    <source>
        <dbReference type="RefSeq" id="XP_022110310.1"/>
    </source>
</evidence>
<dbReference type="Proteomes" id="UP000694845">
    <property type="component" value="Unplaced"/>
</dbReference>
<feature type="region of interest" description="Disordered" evidence="1">
    <location>
        <begin position="1"/>
        <end position="78"/>
    </location>
</feature>
<dbReference type="GeneID" id="110989919"/>
<feature type="transmembrane region" description="Helical" evidence="2">
    <location>
        <begin position="86"/>
        <end position="107"/>
    </location>
</feature>
<keyword evidence="2" id="KW-0812">Transmembrane</keyword>
<evidence type="ECO:0000256" key="2">
    <source>
        <dbReference type="SAM" id="Phobius"/>
    </source>
</evidence>
<feature type="compositionally biased region" description="Low complexity" evidence="1">
    <location>
        <begin position="30"/>
        <end position="53"/>
    </location>
</feature>
<keyword evidence="2" id="KW-0472">Membrane</keyword>
<feature type="compositionally biased region" description="Polar residues" evidence="1">
    <location>
        <begin position="57"/>
        <end position="78"/>
    </location>
</feature>
<name>A0A8B7ZZZ2_ACAPL</name>
<dbReference type="KEGG" id="aplc:110989919"/>
<protein>
    <submittedName>
        <fullName evidence="4">Uncharacterized protein LOC110989919</fullName>
    </submittedName>
</protein>
<proteinExistence type="predicted"/>
<sequence>MLQFHRTWVSTEETKNELSTGTSFTAEIISMRTPRPSRTPSSQSNSSDSQPARPTRKQTTPNTHKTTPANGSCDRQGNRTQVNVPAIVLGIVLSVVLLQIFLLVFLWRRGTLAKLIINLKPSFHKSTSFRTSATNQQRQRVRSFTEGLKRAKYGRT</sequence>
<evidence type="ECO:0000256" key="1">
    <source>
        <dbReference type="SAM" id="MobiDB-lite"/>
    </source>
</evidence>
<dbReference type="AlphaFoldDB" id="A0A8B7ZZZ2"/>
<accession>A0A8B7ZZZ2</accession>
<reference evidence="4" key="1">
    <citation type="submission" date="2025-08" db="UniProtKB">
        <authorList>
            <consortium name="RefSeq"/>
        </authorList>
    </citation>
    <scope>IDENTIFICATION</scope>
</reference>
<keyword evidence="3" id="KW-1185">Reference proteome</keyword>